<keyword evidence="3" id="KW-0408">Iron</keyword>
<dbReference type="EMBL" id="WTYV01000006">
    <property type="protein sequence ID" value="MXO72814.1"/>
    <property type="molecule type" value="Genomic_DNA"/>
</dbReference>
<dbReference type="OrthoDB" id="9764016at2"/>
<comment type="cofactor">
    <cofactor evidence="1">
        <name>Fe(2+)</name>
        <dbReference type="ChEBI" id="CHEBI:29033"/>
    </cofactor>
</comment>
<name>A0A844Z299_9SPHN</name>
<proteinExistence type="predicted"/>
<protein>
    <recommendedName>
        <fullName evidence="4">JmjC domain-containing protein</fullName>
    </recommendedName>
</protein>
<keyword evidence="2" id="KW-0479">Metal-binding</keyword>
<comment type="caution">
    <text evidence="5">The sequence shown here is derived from an EMBL/GenBank/DDBJ whole genome shotgun (WGS) entry which is preliminary data.</text>
</comment>
<dbReference type="PANTHER" id="PTHR13096:SF9">
    <property type="entry name" value="BIFUNCTIONAL LYSINE-SPECIFIC DEMETHYLASE AND HISTIDYL-HYDROXYLASE"/>
    <property type="match status" value="1"/>
</dbReference>
<keyword evidence="6" id="KW-1185">Reference proteome</keyword>
<reference evidence="5 6" key="1">
    <citation type="submission" date="2019-12" db="EMBL/GenBank/DDBJ databases">
        <title>Genomic-based taxomic classification of the family Erythrobacteraceae.</title>
        <authorList>
            <person name="Xu L."/>
        </authorList>
    </citation>
    <scope>NUCLEOTIDE SEQUENCE [LARGE SCALE GENOMIC DNA]</scope>
    <source>
        <strain evidence="5 6">M0322</strain>
    </source>
</reference>
<dbReference type="GO" id="GO:0046872">
    <property type="term" value="F:metal ion binding"/>
    <property type="evidence" value="ECO:0007669"/>
    <property type="project" value="UniProtKB-KW"/>
</dbReference>
<dbReference type="PANTHER" id="PTHR13096">
    <property type="entry name" value="MINA53 MYC INDUCED NUCLEAR ANTIGEN"/>
    <property type="match status" value="1"/>
</dbReference>
<dbReference type="AlphaFoldDB" id="A0A844Z299"/>
<dbReference type="Proteomes" id="UP000466966">
    <property type="component" value="Unassembled WGS sequence"/>
</dbReference>
<dbReference type="CDD" id="cd02208">
    <property type="entry name" value="cupin_RmlC-like"/>
    <property type="match status" value="1"/>
</dbReference>
<dbReference type="SMART" id="SM00558">
    <property type="entry name" value="JmjC"/>
    <property type="match status" value="1"/>
</dbReference>
<dbReference type="GO" id="GO:0051864">
    <property type="term" value="F:histone H3K36 demethylase activity"/>
    <property type="evidence" value="ECO:0007669"/>
    <property type="project" value="TreeGrafter"/>
</dbReference>
<accession>A0A844Z299</accession>
<dbReference type="Pfam" id="PF08007">
    <property type="entry name" value="JmjC_2"/>
    <property type="match status" value="1"/>
</dbReference>
<dbReference type="GO" id="GO:0032453">
    <property type="term" value="F:histone H3K4 demethylase activity"/>
    <property type="evidence" value="ECO:0007669"/>
    <property type="project" value="TreeGrafter"/>
</dbReference>
<evidence type="ECO:0000259" key="4">
    <source>
        <dbReference type="PROSITE" id="PS51184"/>
    </source>
</evidence>
<dbReference type="InterPro" id="IPR039994">
    <property type="entry name" value="NO66-like"/>
</dbReference>
<dbReference type="PROSITE" id="PS51184">
    <property type="entry name" value="JMJC"/>
    <property type="match status" value="1"/>
</dbReference>
<sequence length="396" mass="43425">MTALNIRQAGTSPLDYMIAPLGREEFFSRYYEQTYFRSTPAPDKVAALLSIDRVDEIISDSELPPSALTMSQSGAPVPASEYTYATGIIDRGAVLDTFRNGATIVLPQLHFADARLYTFCLALEREFGARIQTNIYLTPPGNSGFGIHYDDHDVFVLQVSGRKKWEIYGQRDGLPYKGEGFRKNEDETGELRDTFIMEPGECLYVPRGLAHRAETEGDEASLHITVGILVQTWAEFMLEAVAEASLRIPELRQSLPPSLYFDPAQRAANAETFRRLIHEIADKASFDATLAAFGSNFVMNQGPRLRGALNALIAGVGETDRLVVRESVIYAIEESEEGPQLALASCSIPLAADLAPQLAARLAEGSMAMSDFAVADAADLRDTLETLLAYGLLEKA</sequence>
<evidence type="ECO:0000256" key="1">
    <source>
        <dbReference type="ARBA" id="ARBA00001954"/>
    </source>
</evidence>
<feature type="domain" description="JmjC" evidence="4">
    <location>
        <begin position="105"/>
        <end position="245"/>
    </location>
</feature>
<evidence type="ECO:0000313" key="6">
    <source>
        <dbReference type="Proteomes" id="UP000466966"/>
    </source>
</evidence>
<dbReference type="RefSeq" id="WP_160772749.1">
    <property type="nucleotide sequence ID" value="NZ_WTYV01000006.1"/>
</dbReference>
<gene>
    <name evidence="5" type="ORF">GRI99_14370</name>
</gene>
<evidence type="ECO:0000313" key="5">
    <source>
        <dbReference type="EMBL" id="MXO72814.1"/>
    </source>
</evidence>
<organism evidence="5 6">
    <name type="scientific">Alteraurantiacibacter buctensis</name>
    <dbReference type="NCBI Taxonomy" id="1503981"/>
    <lineage>
        <taxon>Bacteria</taxon>
        <taxon>Pseudomonadati</taxon>
        <taxon>Pseudomonadota</taxon>
        <taxon>Alphaproteobacteria</taxon>
        <taxon>Sphingomonadales</taxon>
        <taxon>Erythrobacteraceae</taxon>
        <taxon>Alteraurantiacibacter</taxon>
    </lineage>
</organism>
<dbReference type="SUPFAM" id="SSF51197">
    <property type="entry name" value="Clavaminate synthase-like"/>
    <property type="match status" value="1"/>
</dbReference>
<evidence type="ECO:0000256" key="2">
    <source>
        <dbReference type="ARBA" id="ARBA00022723"/>
    </source>
</evidence>
<dbReference type="InterPro" id="IPR003347">
    <property type="entry name" value="JmjC_dom"/>
</dbReference>
<dbReference type="Gene3D" id="2.60.120.650">
    <property type="entry name" value="Cupin"/>
    <property type="match status" value="1"/>
</dbReference>
<evidence type="ECO:0000256" key="3">
    <source>
        <dbReference type="ARBA" id="ARBA00023004"/>
    </source>
</evidence>